<dbReference type="EMBL" id="CAJVPJ010000335">
    <property type="protein sequence ID" value="CAG8513150.1"/>
    <property type="molecule type" value="Genomic_DNA"/>
</dbReference>
<keyword evidence="3" id="KW-1185">Reference proteome</keyword>
<evidence type="ECO:0000256" key="1">
    <source>
        <dbReference type="SAM" id="MobiDB-lite"/>
    </source>
</evidence>
<gene>
    <name evidence="2" type="ORF">POCULU_LOCUS3177</name>
</gene>
<dbReference type="OrthoDB" id="2353057at2759"/>
<evidence type="ECO:0000313" key="3">
    <source>
        <dbReference type="Proteomes" id="UP000789572"/>
    </source>
</evidence>
<reference evidence="2" key="1">
    <citation type="submission" date="2021-06" db="EMBL/GenBank/DDBJ databases">
        <authorList>
            <person name="Kallberg Y."/>
            <person name="Tangrot J."/>
            <person name="Rosling A."/>
        </authorList>
    </citation>
    <scope>NUCLEOTIDE SEQUENCE</scope>
    <source>
        <strain evidence="2">IA702</strain>
    </source>
</reference>
<organism evidence="2 3">
    <name type="scientific">Paraglomus occultum</name>
    <dbReference type="NCBI Taxonomy" id="144539"/>
    <lineage>
        <taxon>Eukaryota</taxon>
        <taxon>Fungi</taxon>
        <taxon>Fungi incertae sedis</taxon>
        <taxon>Mucoromycota</taxon>
        <taxon>Glomeromycotina</taxon>
        <taxon>Glomeromycetes</taxon>
        <taxon>Paraglomerales</taxon>
        <taxon>Paraglomeraceae</taxon>
        <taxon>Paraglomus</taxon>
    </lineage>
</organism>
<feature type="region of interest" description="Disordered" evidence="1">
    <location>
        <begin position="206"/>
        <end position="225"/>
    </location>
</feature>
<dbReference type="Proteomes" id="UP000789572">
    <property type="component" value="Unassembled WGS sequence"/>
</dbReference>
<evidence type="ECO:0000313" key="2">
    <source>
        <dbReference type="EMBL" id="CAG8513150.1"/>
    </source>
</evidence>
<comment type="caution">
    <text evidence="2">The sequence shown here is derived from an EMBL/GenBank/DDBJ whole genome shotgun (WGS) entry which is preliminary data.</text>
</comment>
<sequence>MVPSTIPSSIFGGCNKLVSSFLPRRELRLRSGLWHDGKWKESDDKLKEIAIKILDSIRNIWCNPAFDDDFIESLDEGTYVNNVVVSATHASLSDNPFGERAFITTYERQSVASADRRGDGGMGRRPDIMFITKEDSKIYELMYAECSRIICTTQKEDDDRVKLWRETNDGMYWVHKSRRPEKNQFGIIGVQVAGLKMLLNVLVRDNTPPRRSSRNLEDSTTVSSD</sequence>
<protein>
    <submittedName>
        <fullName evidence="2">7443_t:CDS:1</fullName>
    </submittedName>
</protein>
<proteinExistence type="predicted"/>
<name>A0A9N9A0X2_9GLOM</name>
<accession>A0A9N9A0X2</accession>
<dbReference type="AlphaFoldDB" id="A0A9N9A0X2"/>